<dbReference type="EMBL" id="BMOU01000002">
    <property type="protein sequence ID" value="GGN92100.1"/>
    <property type="molecule type" value="Genomic_DNA"/>
</dbReference>
<proteinExistence type="predicted"/>
<keyword evidence="1" id="KW-1133">Transmembrane helix</keyword>
<keyword evidence="1" id="KW-0812">Transmembrane</keyword>
<evidence type="ECO:0000256" key="1">
    <source>
        <dbReference type="SAM" id="Phobius"/>
    </source>
</evidence>
<dbReference type="AlphaFoldDB" id="A0A830GLP3"/>
<reference evidence="2" key="1">
    <citation type="journal article" date="2014" name="Int. J. Syst. Evol. Microbiol.">
        <title>Complete genome sequence of Corynebacterium casei LMG S-19264T (=DSM 44701T), isolated from a smear-ripened cheese.</title>
        <authorList>
            <consortium name="US DOE Joint Genome Institute (JGI-PGF)"/>
            <person name="Walter F."/>
            <person name="Albersmeier A."/>
            <person name="Kalinowski J."/>
            <person name="Ruckert C."/>
        </authorList>
    </citation>
    <scope>NUCLEOTIDE SEQUENCE</scope>
    <source>
        <strain evidence="2">JCM 17820</strain>
    </source>
</reference>
<name>A0A830GLP3_9EURY</name>
<protein>
    <submittedName>
        <fullName evidence="2">Uncharacterized protein</fullName>
    </submittedName>
</protein>
<dbReference type="Pfam" id="PF26045">
    <property type="entry name" value="OB_2TM_halo"/>
    <property type="match status" value="1"/>
</dbReference>
<dbReference type="InterPro" id="IPR058927">
    <property type="entry name" value="OB_2TM"/>
</dbReference>
<keyword evidence="1" id="KW-0472">Membrane</keyword>
<feature type="transmembrane region" description="Helical" evidence="1">
    <location>
        <begin position="122"/>
        <end position="143"/>
    </location>
</feature>
<sequence length="158" mass="17268">MLVWERVVVALLLLSVLGGLFVHAEVTGERRWPTPQADDLVADYDRYVGSETFMIGTVTAADGATLTVRFDSHLGPVSLTVSGVEKSPRRGATVQVAGTVGPEHTFRADRIVVVNSSSDAKLYKYGASLVGVALFLAAFVRYWRLDTTRWVLEARRDG</sequence>
<gene>
    <name evidence="2" type="ORF">GCM10009030_15940</name>
</gene>
<organism evidence="2 3">
    <name type="scientific">Haloarcula pellucida</name>
    <dbReference type="NCBI Taxonomy" id="1427151"/>
    <lineage>
        <taxon>Archaea</taxon>
        <taxon>Methanobacteriati</taxon>
        <taxon>Methanobacteriota</taxon>
        <taxon>Stenosarchaea group</taxon>
        <taxon>Halobacteria</taxon>
        <taxon>Halobacteriales</taxon>
        <taxon>Haloarculaceae</taxon>
        <taxon>Haloarcula</taxon>
    </lineage>
</organism>
<comment type="caution">
    <text evidence="2">The sequence shown here is derived from an EMBL/GenBank/DDBJ whole genome shotgun (WGS) entry which is preliminary data.</text>
</comment>
<evidence type="ECO:0000313" key="2">
    <source>
        <dbReference type="EMBL" id="GGN92100.1"/>
    </source>
</evidence>
<dbReference type="RefSeq" id="WP_188996237.1">
    <property type="nucleotide sequence ID" value="NZ_BMOU01000002.1"/>
</dbReference>
<reference evidence="2" key="2">
    <citation type="submission" date="2020-09" db="EMBL/GenBank/DDBJ databases">
        <authorList>
            <person name="Sun Q."/>
            <person name="Ohkuma M."/>
        </authorList>
    </citation>
    <scope>NUCLEOTIDE SEQUENCE</scope>
    <source>
        <strain evidence="2">JCM 17820</strain>
    </source>
</reference>
<evidence type="ECO:0000313" key="3">
    <source>
        <dbReference type="Proteomes" id="UP000605784"/>
    </source>
</evidence>
<keyword evidence="3" id="KW-1185">Reference proteome</keyword>
<accession>A0A830GLP3</accession>
<dbReference type="Proteomes" id="UP000605784">
    <property type="component" value="Unassembled WGS sequence"/>
</dbReference>